<dbReference type="EMBL" id="CP032614">
    <property type="protein sequence ID" value="AYF85622.1"/>
    <property type="molecule type" value="Genomic_DNA"/>
</dbReference>
<gene>
    <name evidence="1" type="ORF">D7J84_30350</name>
</gene>
<protein>
    <submittedName>
        <fullName evidence="1">Choline dehydrogenase</fullName>
    </submittedName>
</protein>
<keyword evidence="1" id="KW-0614">Plasmid</keyword>
<reference evidence="1 2" key="1">
    <citation type="submission" date="2018-09" db="EMBL/GenBank/DDBJ databases">
        <title>Complete genome of Bacillus thuringiensis strain QZL38.</title>
        <authorList>
            <person name="Song F."/>
        </authorList>
    </citation>
    <scope>NUCLEOTIDE SEQUENCE [LARGE SCALE GENOMIC DNA]</scope>
    <source>
        <strain evidence="1 2">QZL38</strain>
        <plasmid evidence="1 2">p.1</plasmid>
    </source>
</reference>
<sequence>MFQQAHNVVLCAGAVQSARILLMSGPPGGLGNGNGLVGRNAMFHTFGLGSRFTLPEQFTGFLHSEFGHTGTVLSFNDYFVSDEMGNGGNIELWLGLQEKILLKMLTLI</sequence>
<accession>A0A9W3YL52</accession>
<organism evidence="1 2">
    <name type="scientific">Bacillus thuringiensis</name>
    <dbReference type="NCBI Taxonomy" id="1428"/>
    <lineage>
        <taxon>Bacteria</taxon>
        <taxon>Bacillati</taxon>
        <taxon>Bacillota</taxon>
        <taxon>Bacilli</taxon>
        <taxon>Bacillales</taxon>
        <taxon>Bacillaceae</taxon>
        <taxon>Bacillus</taxon>
        <taxon>Bacillus cereus group</taxon>
    </lineage>
</organism>
<geneLocation type="plasmid" evidence="1 2">
    <name>p.1</name>
</geneLocation>
<dbReference type="AlphaFoldDB" id="A0A9W3YL52"/>
<proteinExistence type="predicted"/>
<name>A0A9W3YL52_BACTU</name>
<evidence type="ECO:0000313" key="2">
    <source>
        <dbReference type="Proteomes" id="UP000269847"/>
    </source>
</evidence>
<dbReference type="Proteomes" id="UP000269847">
    <property type="component" value="Plasmid p.1"/>
</dbReference>
<dbReference type="InterPro" id="IPR036188">
    <property type="entry name" value="FAD/NAD-bd_sf"/>
</dbReference>
<evidence type="ECO:0000313" key="1">
    <source>
        <dbReference type="EMBL" id="AYF85622.1"/>
    </source>
</evidence>
<dbReference type="SUPFAM" id="SSF51905">
    <property type="entry name" value="FAD/NAD(P)-binding domain"/>
    <property type="match status" value="1"/>
</dbReference>